<feature type="signal peptide" evidence="1">
    <location>
        <begin position="1"/>
        <end position="49"/>
    </location>
</feature>
<keyword evidence="1" id="KW-0732">Signal</keyword>
<protein>
    <submittedName>
        <fullName evidence="3">Uncharacterized protein</fullName>
    </submittedName>
</protein>
<evidence type="ECO:0000313" key="2">
    <source>
        <dbReference type="Proteomes" id="UP000887566"/>
    </source>
</evidence>
<dbReference type="AlphaFoldDB" id="A0A914W4L7"/>
<proteinExistence type="predicted"/>
<evidence type="ECO:0000256" key="1">
    <source>
        <dbReference type="SAM" id="SignalP"/>
    </source>
</evidence>
<dbReference type="WBParaSite" id="PSAMB.scaffold3035size19951.g20135.t1">
    <property type="protein sequence ID" value="PSAMB.scaffold3035size19951.g20135.t1"/>
    <property type="gene ID" value="PSAMB.scaffold3035size19951.g20135"/>
</dbReference>
<accession>A0A914W4L7</accession>
<sequence length="109" mass="11979">VSVSALSANWIYCYFINAAEYRPKMLTSSRCGLLLCLLIAATVIENTEAGSCDVLWGLGCKWSCETRNFGGDYCCPVRFDPTEGRRLKICVCKKACDNGCGCDDEILSQ</sequence>
<feature type="chain" id="PRO_5037218406" evidence="1">
    <location>
        <begin position="50"/>
        <end position="109"/>
    </location>
</feature>
<evidence type="ECO:0000313" key="3">
    <source>
        <dbReference type="WBParaSite" id="PSAMB.scaffold3035size19951.g20135.t1"/>
    </source>
</evidence>
<keyword evidence="2" id="KW-1185">Reference proteome</keyword>
<dbReference type="Proteomes" id="UP000887566">
    <property type="component" value="Unplaced"/>
</dbReference>
<reference evidence="3" key="1">
    <citation type="submission" date="2022-11" db="UniProtKB">
        <authorList>
            <consortium name="WormBaseParasite"/>
        </authorList>
    </citation>
    <scope>IDENTIFICATION</scope>
</reference>
<organism evidence="2 3">
    <name type="scientific">Plectus sambesii</name>
    <dbReference type="NCBI Taxonomy" id="2011161"/>
    <lineage>
        <taxon>Eukaryota</taxon>
        <taxon>Metazoa</taxon>
        <taxon>Ecdysozoa</taxon>
        <taxon>Nematoda</taxon>
        <taxon>Chromadorea</taxon>
        <taxon>Plectida</taxon>
        <taxon>Plectina</taxon>
        <taxon>Plectoidea</taxon>
        <taxon>Plectidae</taxon>
        <taxon>Plectus</taxon>
    </lineage>
</organism>
<name>A0A914W4L7_9BILA</name>